<comment type="caution">
    <text evidence="2">The sequence shown here is derived from an EMBL/GenBank/DDBJ whole genome shotgun (WGS) entry which is preliminary data.</text>
</comment>
<feature type="transmembrane region" description="Helical" evidence="1">
    <location>
        <begin position="25"/>
        <end position="44"/>
    </location>
</feature>
<keyword evidence="1" id="KW-0812">Transmembrane</keyword>
<dbReference type="Proteomes" id="UP001215598">
    <property type="component" value="Unassembled WGS sequence"/>
</dbReference>
<feature type="non-terminal residue" evidence="2">
    <location>
        <position position="1"/>
    </location>
</feature>
<evidence type="ECO:0000313" key="3">
    <source>
        <dbReference type="Proteomes" id="UP001215598"/>
    </source>
</evidence>
<evidence type="ECO:0000313" key="2">
    <source>
        <dbReference type="EMBL" id="KAJ7724370.1"/>
    </source>
</evidence>
<gene>
    <name evidence="2" type="ORF">B0H16DRAFT_1246688</name>
</gene>
<sequence>RLFREDDGVEGCGLYHKRPEQMFHVLGNVLRLIFSIILSPLYLITPRAVVGATTTSNRAGSWSSRRHRIP</sequence>
<protein>
    <submittedName>
        <fullName evidence="2">Uncharacterized protein</fullName>
    </submittedName>
</protein>
<keyword evidence="1" id="KW-0472">Membrane</keyword>
<dbReference type="EMBL" id="JARKIB010000203">
    <property type="protein sequence ID" value="KAJ7724370.1"/>
    <property type="molecule type" value="Genomic_DNA"/>
</dbReference>
<evidence type="ECO:0000256" key="1">
    <source>
        <dbReference type="SAM" id="Phobius"/>
    </source>
</evidence>
<name>A0AAD7MMG5_9AGAR</name>
<accession>A0AAD7MMG5</accession>
<feature type="non-terminal residue" evidence="2">
    <location>
        <position position="70"/>
    </location>
</feature>
<reference evidence="2" key="1">
    <citation type="submission" date="2023-03" db="EMBL/GenBank/DDBJ databases">
        <title>Massive genome expansion in bonnet fungi (Mycena s.s.) driven by repeated elements and novel gene families across ecological guilds.</title>
        <authorList>
            <consortium name="Lawrence Berkeley National Laboratory"/>
            <person name="Harder C.B."/>
            <person name="Miyauchi S."/>
            <person name="Viragh M."/>
            <person name="Kuo A."/>
            <person name="Thoen E."/>
            <person name="Andreopoulos B."/>
            <person name="Lu D."/>
            <person name="Skrede I."/>
            <person name="Drula E."/>
            <person name="Henrissat B."/>
            <person name="Morin E."/>
            <person name="Kohler A."/>
            <person name="Barry K."/>
            <person name="LaButti K."/>
            <person name="Morin E."/>
            <person name="Salamov A."/>
            <person name="Lipzen A."/>
            <person name="Mereny Z."/>
            <person name="Hegedus B."/>
            <person name="Baldrian P."/>
            <person name="Stursova M."/>
            <person name="Weitz H."/>
            <person name="Taylor A."/>
            <person name="Grigoriev I.V."/>
            <person name="Nagy L.G."/>
            <person name="Martin F."/>
            <person name="Kauserud H."/>
        </authorList>
    </citation>
    <scope>NUCLEOTIDE SEQUENCE</scope>
    <source>
        <strain evidence="2">CBHHK182m</strain>
    </source>
</reference>
<organism evidence="2 3">
    <name type="scientific">Mycena metata</name>
    <dbReference type="NCBI Taxonomy" id="1033252"/>
    <lineage>
        <taxon>Eukaryota</taxon>
        <taxon>Fungi</taxon>
        <taxon>Dikarya</taxon>
        <taxon>Basidiomycota</taxon>
        <taxon>Agaricomycotina</taxon>
        <taxon>Agaricomycetes</taxon>
        <taxon>Agaricomycetidae</taxon>
        <taxon>Agaricales</taxon>
        <taxon>Marasmiineae</taxon>
        <taxon>Mycenaceae</taxon>
        <taxon>Mycena</taxon>
    </lineage>
</organism>
<keyword evidence="3" id="KW-1185">Reference proteome</keyword>
<dbReference type="AlphaFoldDB" id="A0AAD7MMG5"/>
<proteinExistence type="predicted"/>
<keyword evidence="1" id="KW-1133">Transmembrane helix</keyword>